<dbReference type="GO" id="GO:0006313">
    <property type="term" value="P:DNA transposition"/>
    <property type="evidence" value="ECO:0007669"/>
    <property type="project" value="InterPro"/>
</dbReference>
<dbReference type="AlphaFoldDB" id="W0A7U8"/>
<dbReference type="eggNOG" id="COG2963">
    <property type="taxonomic scope" value="Bacteria"/>
</dbReference>
<dbReference type="SUPFAM" id="SSF48295">
    <property type="entry name" value="TrpR-like"/>
    <property type="match status" value="1"/>
</dbReference>
<dbReference type="Pfam" id="PF01527">
    <property type="entry name" value="HTH_Tnp_1"/>
    <property type="match status" value="1"/>
</dbReference>
<protein>
    <recommendedName>
        <fullName evidence="5">Transposase</fullName>
    </recommendedName>
</protein>
<keyword evidence="3" id="KW-0614">Plasmid</keyword>
<dbReference type="PANTHER" id="PTHR37936">
    <property type="entry name" value="TRANSPOSASE INSC FOR INSERTION ELEMENT IS2A-RELATED"/>
    <property type="match status" value="1"/>
</dbReference>
<reference evidence="1 4" key="1">
    <citation type="submission" date="2013-07" db="EMBL/GenBank/DDBJ databases">
        <title>Completed genome of Sphingomonas sanxanigenens NX02.</title>
        <authorList>
            <person name="Ma T."/>
            <person name="Huang H."/>
            <person name="Wu M."/>
            <person name="Li X."/>
            <person name="Li G."/>
        </authorList>
    </citation>
    <scope>NUCLEOTIDE SEQUENCE [LARGE SCALE GENOMIC DNA]</scope>
    <source>
        <strain evidence="1 4">NX02</strain>
    </source>
</reference>
<dbReference type="RefSeq" id="WP_025292209.1">
    <property type="nucleotide sequence ID" value="NZ_CP006644.1"/>
</dbReference>
<organism evidence="1 4">
    <name type="scientific">Sphingomonas sanxanigenens DSM 19645 = NX02</name>
    <dbReference type="NCBI Taxonomy" id="1123269"/>
    <lineage>
        <taxon>Bacteria</taxon>
        <taxon>Pseudomonadati</taxon>
        <taxon>Pseudomonadota</taxon>
        <taxon>Alphaproteobacteria</taxon>
        <taxon>Sphingomonadales</taxon>
        <taxon>Sphingomonadaceae</taxon>
        <taxon>Sphingomonas</taxon>
    </lineage>
</organism>
<dbReference type="GO" id="GO:0004803">
    <property type="term" value="F:transposase activity"/>
    <property type="evidence" value="ECO:0007669"/>
    <property type="project" value="InterPro"/>
</dbReference>
<evidence type="ECO:0000313" key="3">
    <source>
        <dbReference type="EMBL" id="AKH18846.1"/>
    </source>
</evidence>
<dbReference type="KEGG" id="ssan:NX02_11365"/>
<keyword evidence="4" id="KW-1185">Reference proteome</keyword>
<gene>
    <name evidence="1" type="ORF">NX02_11365</name>
    <name evidence="2" type="ORF">NX02_11470</name>
    <name evidence="3" type="ORF">NX02_p1025</name>
</gene>
<accession>W0A7U8</accession>
<evidence type="ECO:0008006" key="5">
    <source>
        <dbReference type="Google" id="ProtNLM"/>
    </source>
</evidence>
<dbReference type="OrthoDB" id="8080802at2"/>
<dbReference type="KEGG" id="ssan:NX02_11470"/>
<dbReference type="KEGG" id="ssan:NX02_p1025"/>
<proteinExistence type="predicted"/>
<dbReference type="PANTHER" id="PTHR37936:SF3">
    <property type="entry name" value="TRANSPOSASE INSC FOR INSERTION ELEMENT IS2A-RELATED"/>
    <property type="match status" value="1"/>
</dbReference>
<dbReference type="Proteomes" id="UP000018851">
    <property type="component" value="Chromosome"/>
</dbReference>
<sequence length="121" mass="13184">MDRITVISGPERRRAWTAEQKEALVLAACAPGAIVADIARAADVHPSLIHRWRRDRTRGGYPSETGTNFVPVVMQTDASADVPSERQGLRVAAEIETRGAVIRFGAEARPELVRAILGSLR</sequence>
<evidence type="ECO:0000313" key="2">
    <source>
        <dbReference type="EMBL" id="AHE54005.1"/>
    </source>
</evidence>
<dbReference type="Proteomes" id="UP000018851">
    <property type="component" value="Plasmid pNXO2"/>
</dbReference>
<evidence type="ECO:0000313" key="4">
    <source>
        <dbReference type="Proteomes" id="UP000018851"/>
    </source>
</evidence>
<name>W0A7U8_9SPHN</name>
<dbReference type="EMBL" id="CP011450">
    <property type="protein sequence ID" value="AKH18846.1"/>
    <property type="molecule type" value="Genomic_DNA"/>
</dbReference>
<dbReference type="EMBL" id="CP006644">
    <property type="protein sequence ID" value="AHE53984.1"/>
    <property type="molecule type" value="Genomic_DNA"/>
</dbReference>
<dbReference type="NCBIfam" id="NF047595">
    <property type="entry name" value="IS66_ISRel24_TnpA"/>
    <property type="match status" value="1"/>
</dbReference>
<dbReference type="HOGENOM" id="CLU_113764_1_2_5"/>
<geneLocation type="plasmid" evidence="3 4">
    <name>pNXO2</name>
</geneLocation>
<evidence type="ECO:0000313" key="1">
    <source>
        <dbReference type="EMBL" id="AHE53984.1"/>
    </source>
</evidence>
<dbReference type="InterPro" id="IPR002514">
    <property type="entry name" value="Transposase_8"/>
</dbReference>
<dbReference type="InterPro" id="IPR010921">
    <property type="entry name" value="Trp_repressor/repl_initiator"/>
</dbReference>
<reference evidence="3 4" key="2">
    <citation type="submission" date="2015-05" db="EMBL/GenBank/DDBJ databases">
        <title>Plasmid of Sphingomonas sanxanigenens NX02.</title>
        <authorList>
            <person name="Huang H."/>
            <person name="Ma T."/>
        </authorList>
    </citation>
    <scope>NUCLEOTIDE SEQUENCE [LARGE SCALE GENOMIC DNA]</scope>
    <source>
        <strain evidence="3 4">NX02</strain>
        <plasmid evidence="4">Plasmid pNXO2</plasmid>
        <plasmid evidence="3">pNXO2</plasmid>
    </source>
</reference>
<dbReference type="EMBL" id="CP006644">
    <property type="protein sequence ID" value="AHE54005.1"/>
    <property type="molecule type" value="Genomic_DNA"/>
</dbReference>
<dbReference type="GO" id="GO:0043565">
    <property type="term" value="F:sequence-specific DNA binding"/>
    <property type="evidence" value="ECO:0007669"/>
    <property type="project" value="InterPro"/>
</dbReference>
<dbReference type="STRING" id="1123269.NX02_11365"/>